<dbReference type="Proteomes" id="UP000623608">
    <property type="component" value="Unassembled WGS sequence"/>
</dbReference>
<dbReference type="AlphaFoldDB" id="A0A919NUX2"/>
<dbReference type="SUPFAM" id="SSF46689">
    <property type="entry name" value="Homeodomain-like"/>
    <property type="match status" value="1"/>
</dbReference>
<name>A0A919NUX2_9ACTN</name>
<dbReference type="PANTHER" id="PTHR30055">
    <property type="entry name" value="HTH-TYPE TRANSCRIPTIONAL REGULATOR RUTR"/>
    <property type="match status" value="1"/>
</dbReference>
<reference evidence="4" key="1">
    <citation type="submission" date="2021-01" db="EMBL/GenBank/DDBJ databases">
        <title>Whole genome shotgun sequence of Actinoplanes tereljensis NBRC 105297.</title>
        <authorList>
            <person name="Komaki H."/>
            <person name="Tamura T."/>
        </authorList>
    </citation>
    <scope>NUCLEOTIDE SEQUENCE</scope>
    <source>
        <strain evidence="4">NBRC 105297</strain>
    </source>
</reference>
<dbReference type="InterPro" id="IPR009057">
    <property type="entry name" value="Homeodomain-like_sf"/>
</dbReference>
<gene>
    <name evidence="4" type="ORF">Ate02nite_83600</name>
</gene>
<dbReference type="PRINTS" id="PR00455">
    <property type="entry name" value="HTHTETR"/>
</dbReference>
<evidence type="ECO:0000259" key="3">
    <source>
        <dbReference type="PROSITE" id="PS50977"/>
    </source>
</evidence>
<proteinExistence type="predicted"/>
<dbReference type="InterPro" id="IPR050109">
    <property type="entry name" value="HTH-type_TetR-like_transc_reg"/>
</dbReference>
<comment type="caution">
    <text evidence="4">The sequence shown here is derived from an EMBL/GenBank/DDBJ whole genome shotgun (WGS) entry which is preliminary data.</text>
</comment>
<keyword evidence="1 2" id="KW-0238">DNA-binding</keyword>
<dbReference type="GO" id="GO:0003700">
    <property type="term" value="F:DNA-binding transcription factor activity"/>
    <property type="evidence" value="ECO:0007669"/>
    <property type="project" value="TreeGrafter"/>
</dbReference>
<dbReference type="PROSITE" id="PS50977">
    <property type="entry name" value="HTH_TETR_2"/>
    <property type="match status" value="1"/>
</dbReference>
<keyword evidence="5" id="KW-1185">Reference proteome</keyword>
<feature type="DNA-binding region" description="H-T-H motif" evidence="2">
    <location>
        <begin position="97"/>
        <end position="116"/>
    </location>
</feature>
<sequence>MRQQARRPVRAEVFLDLAVLPLADCGHVLNDAERHGGHLSRKFDRVKLYLILHYAARVTVNRRYVSPRRQEQARQTRRAILDAAAKLFVDPGYAATPLTAVAAEAGVAVQTVYAVFGNKRQLLSDLVDVTLAGDDEPVALPDRAFVAEIRALTGLRAKLARFARHLTETHARQVHVMLALAGAATADADAAAIWRKNLEERRRGMLMFAADLAATGEVRVSAGRAADALWLAQDIRNYDWLVVQQGWSAEQFQQWYVDSVAAVLGAPDLNAS</sequence>
<evidence type="ECO:0000313" key="5">
    <source>
        <dbReference type="Proteomes" id="UP000623608"/>
    </source>
</evidence>
<dbReference type="InterPro" id="IPR001647">
    <property type="entry name" value="HTH_TetR"/>
</dbReference>
<accession>A0A919NUX2</accession>
<dbReference type="GO" id="GO:0000976">
    <property type="term" value="F:transcription cis-regulatory region binding"/>
    <property type="evidence" value="ECO:0007669"/>
    <property type="project" value="TreeGrafter"/>
</dbReference>
<feature type="domain" description="HTH tetR-type" evidence="3">
    <location>
        <begin position="74"/>
        <end position="134"/>
    </location>
</feature>
<evidence type="ECO:0000256" key="1">
    <source>
        <dbReference type="ARBA" id="ARBA00023125"/>
    </source>
</evidence>
<dbReference type="EMBL" id="BOMY01000053">
    <property type="protein sequence ID" value="GIF25630.1"/>
    <property type="molecule type" value="Genomic_DNA"/>
</dbReference>
<protein>
    <submittedName>
        <fullName evidence="4">TetR family transcriptional regulator</fullName>
    </submittedName>
</protein>
<dbReference type="Gene3D" id="1.10.357.10">
    <property type="entry name" value="Tetracycline Repressor, domain 2"/>
    <property type="match status" value="1"/>
</dbReference>
<dbReference type="PANTHER" id="PTHR30055:SF226">
    <property type="entry name" value="HTH-TYPE TRANSCRIPTIONAL REGULATOR PKSA"/>
    <property type="match status" value="1"/>
</dbReference>
<evidence type="ECO:0000256" key="2">
    <source>
        <dbReference type="PROSITE-ProRule" id="PRU00335"/>
    </source>
</evidence>
<organism evidence="4 5">
    <name type="scientific">Paractinoplanes tereljensis</name>
    <dbReference type="NCBI Taxonomy" id="571912"/>
    <lineage>
        <taxon>Bacteria</taxon>
        <taxon>Bacillati</taxon>
        <taxon>Actinomycetota</taxon>
        <taxon>Actinomycetes</taxon>
        <taxon>Micromonosporales</taxon>
        <taxon>Micromonosporaceae</taxon>
        <taxon>Paractinoplanes</taxon>
    </lineage>
</organism>
<dbReference type="Pfam" id="PF00440">
    <property type="entry name" value="TetR_N"/>
    <property type="match status" value="1"/>
</dbReference>
<evidence type="ECO:0000313" key="4">
    <source>
        <dbReference type="EMBL" id="GIF25630.1"/>
    </source>
</evidence>